<proteinExistence type="predicted"/>
<reference evidence="2 3" key="1">
    <citation type="submission" date="2016-03" db="EMBL/GenBank/DDBJ databases">
        <title>Cyphomyrmex costatus WGS genome.</title>
        <authorList>
            <person name="Nygaard S."/>
            <person name="Hu H."/>
            <person name="Boomsma J."/>
            <person name="Zhang G."/>
        </authorList>
    </citation>
    <scope>NUCLEOTIDE SEQUENCE [LARGE SCALE GENOMIC DNA]</scope>
    <source>
        <strain evidence="2">MS0001</strain>
        <tissue evidence="2">Whole body</tissue>
    </source>
</reference>
<keyword evidence="3" id="KW-1185">Reference proteome</keyword>
<dbReference type="EMBL" id="KQ977808">
    <property type="protein sequence ID" value="KYM99538.1"/>
    <property type="molecule type" value="Genomic_DNA"/>
</dbReference>
<name>A0A151IF35_9HYME</name>
<evidence type="ECO:0000313" key="2">
    <source>
        <dbReference type="EMBL" id="KYM99538.1"/>
    </source>
</evidence>
<gene>
    <name evidence="2" type="ORF">ALC62_09720</name>
</gene>
<protein>
    <submittedName>
        <fullName evidence="2">Uncharacterized protein</fullName>
    </submittedName>
</protein>
<evidence type="ECO:0000313" key="3">
    <source>
        <dbReference type="Proteomes" id="UP000078542"/>
    </source>
</evidence>
<organism evidence="2 3">
    <name type="scientific">Cyphomyrmex costatus</name>
    <dbReference type="NCBI Taxonomy" id="456900"/>
    <lineage>
        <taxon>Eukaryota</taxon>
        <taxon>Metazoa</taxon>
        <taxon>Ecdysozoa</taxon>
        <taxon>Arthropoda</taxon>
        <taxon>Hexapoda</taxon>
        <taxon>Insecta</taxon>
        <taxon>Pterygota</taxon>
        <taxon>Neoptera</taxon>
        <taxon>Endopterygota</taxon>
        <taxon>Hymenoptera</taxon>
        <taxon>Apocrita</taxon>
        <taxon>Aculeata</taxon>
        <taxon>Formicoidea</taxon>
        <taxon>Formicidae</taxon>
        <taxon>Myrmicinae</taxon>
        <taxon>Cyphomyrmex</taxon>
    </lineage>
</organism>
<evidence type="ECO:0000256" key="1">
    <source>
        <dbReference type="SAM" id="MobiDB-lite"/>
    </source>
</evidence>
<sequence length="99" mass="10370">MSIKRADETGVPQTRGLRGILSSTRCEHERGEGLSDGARRRRSKRRVGVECGVGVGVVAEWVPPEVGLVGRGVGGGGVGCLGQNQYCGHPSLDTPLPHP</sequence>
<dbReference type="AlphaFoldDB" id="A0A151IF35"/>
<accession>A0A151IF35</accession>
<dbReference type="Proteomes" id="UP000078542">
    <property type="component" value="Unassembled WGS sequence"/>
</dbReference>
<feature type="region of interest" description="Disordered" evidence="1">
    <location>
        <begin position="1"/>
        <end position="42"/>
    </location>
</feature>